<dbReference type="PANTHER" id="PTHR37984">
    <property type="entry name" value="PROTEIN CBG26694"/>
    <property type="match status" value="1"/>
</dbReference>
<keyword evidence="2" id="KW-1185">Reference proteome</keyword>
<dbReference type="InterPro" id="IPR021109">
    <property type="entry name" value="Peptidase_aspartic_dom_sf"/>
</dbReference>
<protein>
    <submittedName>
        <fullName evidence="3">Peptidase A2 domain-containing protein</fullName>
    </submittedName>
</protein>
<proteinExistence type="predicted"/>
<feature type="region of interest" description="Disordered" evidence="1">
    <location>
        <begin position="374"/>
        <end position="402"/>
    </location>
</feature>
<feature type="region of interest" description="Disordered" evidence="1">
    <location>
        <begin position="432"/>
        <end position="488"/>
    </location>
</feature>
<dbReference type="WBParaSite" id="PDA_v2.g929.t1">
    <property type="protein sequence ID" value="PDA_v2.g929.t1"/>
    <property type="gene ID" value="PDA_v2.g929"/>
</dbReference>
<name>A0A914R3X3_9BILA</name>
<dbReference type="Proteomes" id="UP000887578">
    <property type="component" value="Unplaced"/>
</dbReference>
<evidence type="ECO:0000256" key="1">
    <source>
        <dbReference type="SAM" id="MobiDB-lite"/>
    </source>
</evidence>
<reference evidence="3" key="1">
    <citation type="submission" date="2022-11" db="UniProtKB">
        <authorList>
            <consortium name="WormBaseParasite"/>
        </authorList>
    </citation>
    <scope>IDENTIFICATION</scope>
</reference>
<sequence>MFIQMQESYSEKKKSLVFNTVKNLPNIPKPPRLISLKKITLKEMDATEDKVYDGYVLEARILEWSYLMEGIATIIEDKNGDVERLAVYNWSSSKEDFRKNFDEAVKTFRPNSIISIINPYMRMAKDMRSCYMTNTPPPGQNTGTGTTSATASTVAIGISAADLAAALQAYAATSGQPAPQPIVPKFEYDPAEANGAALWFDRLATTFRSLNLSDAQKVTYTAQALDVSTYKKVARALLPDHLSTLNDFAKLETTMVGLFDRKESVFAKRYALFQTEWKGPDHESIAEYTSRVRESVSAIDPANFGETEIQTLVYLMGMKSPALEVFRIQVLNLLKKDPTTTLVKCQEAITATLETQREQKLPMGSSVNYVKMNNTDNGKKPFIGGGGRRQSSPCASCGGQHDRQSCRFRHEKCRYCGLVGHIERVCRSKKNNQSFSDFDDAPDSPRKQSRRPTNTDERPQQTSHHQVGIVHVDSPSTQPTVSKPRLPPSGHIHILNIRARAHDLPCSSSSCGRIMLNISIKQTSIHAQLDTGSDITVLALQDYVMLKKPFLDGQPFYADAAGNTQLLILGSFKSDVTYNGQIKRVDLHVANVQKSLLGLDFVYLFGIDKLFPGLAKPTTSTVNVSSATSPISLTAVVSELLWQTVI</sequence>
<dbReference type="PANTHER" id="PTHR37984:SF9">
    <property type="entry name" value="INTEGRASE CATALYTIC DOMAIN-CONTAINING PROTEIN"/>
    <property type="match status" value="1"/>
</dbReference>
<dbReference type="SUPFAM" id="SSF50630">
    <property type="entry name" value="Acid proteases"/>
    <property type="match status" value="1"/>
</dbReference>
<evidence type="ECO:0000313" key="3">
    <source>
        <dbReference type="WBParaSite" id="PDA_v2.g929.t1"/>
    </source>
</evidence>
<dbReference type="AlphaFoldDB" id="A0A914R3X3"/>
<accession>A0A914R3X3</accession>
<evidence type="ECO:0000313" key="2">
    <source>
        <dbReference type="Proteomes" id="UP000887578"/>
    </source>
</evidence>
<organism evidence="2 3">
    <name type="scientific">Panagrolaimus davidi</name>
    <dbReference type="NCBI Taxonomy" id="227884"/>
    <lineage>
        <taxon>Eukaryota</taxon>
        <taxon>Metazoa</taxon>
        <taxon>Ecdysozoa</taxon>
        <taxon>Nematoda</taxon>
        <taxon>Chromadorea</taxon>
        <taxon>Rhabditida</taxon>
        <taxon>Tylenchina</taxon>
        <taxon>Panagrolaimomorpha</taxon>
        <taxon>Panagrolaimoidea</taxon>
        <taxon>Panagrolaimidae</taxon>
        <taxon>Panagrolaimus</taxon>
    </lineage>
</organism>
<dbReference type="InterPro" id="IPR050951">
    <property type="entry name" value="Retrovirus_Pol_polyprotein"/>
</dbReference>